<dbReference type="Proteomes" id="UP000053647">
    <property type="component" value="Unassembled WGS sequence"/>
</dbReference>
<accession>A0A0C9STG7</accession>
<organism evidence="2 3">
    <name type="scientific">Paxillus involutus ATCC 200175</name>
    <dbReference type="NCBI Taxonomy" id="664439"/>
    <lineage>
        <taxon>Eukaryota</taxon>
        <taxon>Fungi</taxon>
        <taxon>Dikarya</taxon>
        <taxon>Basidiomycota</taxon>
        <taxon>Agaricomycotina</taxon>
        <taxon>Agaricomycetes</taxon>
        <taxon>Agaricomycetidae</taxon>
        <taxon>Boletales</taxon>
        <taxon>Paxilineae</taxon>
        <taxon>Paxillaceae</taxon>
        <taxon>Paxillus</taxon>
    </lineage>
</organism>
<name>A0A0C9STG7_PAXIN</name>
<dbReference type="HOGENOM" id="CLU_006344_16_0_1"/>
<reference evidence="2 3" key="1">
    <citation type="submission" date="2014-06" db="EMBL/GenBank/DDBJ databases">
        <authorList>
            <consortium name="DOE Joint Genome Institute"/>
            <person name="Kuo A."/>
            <person name="Kohler A."/>
            <person name="Nagy L.G."/>
            <person name="Floudas D."/>
            <person name="Copeland A."/>
            <person name="Barry K.W."/>
            <person name="Cichocki N."/>
            <person name="Veneault-Fourrey C."/>
            <person name="LaButti K."/>
            <person name="Lindquist E.A."/>
            <person name="Lipzen A."/>
            <person name="Lundell T."/>
            <person name="Morin E."/>
            <person name="Murat C."/>
            <person name="Sun H."/>
            <person name="Tunlid A."/>
            <person name="Henrissat B."/>
            <person name="Grigoriev I.V."/>
            <person name="Hibbett D.S."/>
            <person name="Martin F."/>
            <person name="Nordberg H.P."/>
            <person name="Cantor M.N."/>
            <person name="Hua S.X."/>
        </authorList>
    </citation>
    <scope>NUCLEOTIDE SEQUENCE [LARGE SCALE GENOMIC DNA]</scope>
    <source>
        <strain evidence="2 3">ATCC 200175</strain>
    </source>
</reference>
<dbReference type="EMBL" id="KN820966">
    <property type="protein sequence ID" value="KIJ05455.1"/>
    <property type="molecule type" value="Genomic_DNA"/>
</dbReference>
<evidence type="ECO:0000313" key="3">
    <source>
        <dbReference type="Proteomes" id="UP000053647"/>
    </source>
</evidence>
<feature type="non-terminal residue" evidence="2">
    <location>
        <position position="1"/>
    </location>
</feature>
<feature type="signal peptide" evidence="1">
    <location>
        <begin position="1"/>
        <end position="19"/>
    </location>
</feature>
<feature type="chain" id="PRO_5002203066" description="HNH nuclease domain-containing protein" evidence="1">
    <location>
        <begin position="20"/>
        <end position="95"/>
    </location>
</feature>
<gene>
    <name evidence="2" type="ORF">PAXINDRAFT_93461</name>
</gene>
<evidence type="ECO:0000313" key="2">
    <source>
        <dbReference type="EMBL" id="KIJ05455.1"/>
    </source>
</evidence>
<protein>
    <recommendedName>
        <fullName evidence="4">HNH nuclease domain-containing protein</fullName>
    </recommendedName>
</protein>
<sequence>GMEVVRVLAFFSFIFQGELYPCAVVCWFNHIGDEPDEDTGMWIVRLSLVNDNPRCQANVSIIHTDTIFRAAHLIPVYSAQPIPPNIEPHHSYDTV</sequence>
<dbReference type="AlphaFoldDB" id="A0A0C9STG7"/>
<evidence type="ECO:0008006" key="4">
    <source>
        <dbReference type="Google" id="ProtNLM"/>
    </source>
</evidence>
<dbReference type="OrthoDB" id="3187773at2759"/>
<keyword evidence="1" id="KW-0732">Signal</keyword>
<evidence type="ECO:0000256" key="1">
    <source>
        <dbReference type="SAM" id="SignalP"/>
    </source>
</evidence>
<reference evidence="3" key="2">
    <citation type="submission" date="2015-01" db="EMBL/GenBank/DDBJ databases">
        <title>Evolutionary Origins and Diversification of the Mycorrhizal Mutualists.</title>
        <authorList>
            <consortium name="DOE Joint Genome Institute"/>
            <consortium name="Mycorrhizal Genomics Consortium"/>
            <person name="Kohler A."/>
            <person name="Kuo A."/>
            <person name="Nagy L.G."/>
            <person name="Floudas D."/>
            <person name="Copeland A."/>
            <person name="Barry K.W."/>
            <person name="Cichocki N."/>
            <person name="Veneault-Fourrey C."/>
            <person name="LaButti K."/>
            <person name="Lindquist E.A."/>
            <person name="Lipzen A."/>
            <person name="Lundell T."/>
            <person name="Morin E."/>
            <person name="Murat C."/>
            <person name="Riley R."/>
            <person name="Ohm R."/>
            <person name="Sun H."/>
            <person name="Tunlid A."/>
            <person name="Henrissat B."/>
            <person name="Grigoriev I.V."/>
            <person name="Hibbett D.S."/>
            <person name="Martin F."/>
        </authorList>
    </citation>
    <scope>NUCLEOTIDE SEQUENCE [LARGE SCALE GENOMIC DNA]</scope>
    <source>
        <strain evidence="3">ATCC 200175</strain>
    </source>
</reference>
<keyword evidence="3" id="KW-1185">Reference proteome</keyword>
<proteinExistence type="predicted"/>